<comment type="caution">
    <text evidence="2">The sequence shown here is derived from an EMBL/GenBank/DDBJ whole genome shotgun (WGS) entry which is preliminary data.</text>
</comment>
<evidence type="ECO:0000313" key="2">
    <source>
        <dbReference type="EMBL" id="KAG2612028.1"/>
    </source>
</evidence>
<dbReference type="PANTHER" id="PTHR46224:SF57">
    <property type="entry name" value="ANKYRIN-LIKE PROTEIN"/>
    <property type="match status" value="1"/>
</dbReference>
<reference evidence="2" key="1">
    <citation type="submission" date="2020-05" db="EMBL/GenBank/DDBJ databases">
        <title>WGS assembly of Panicum virgatum.</title>
        <authorList>
            <person name="Lovell J.T."/>
            <person name="Jenkins J."/>
            <person name="Shu S."/>
            <person name="Juenger T.E."/>
            <person name="Schmutz J."/>
        </authorList>
    </citation>
    <scope>NUCLEOTIDE SEQUENCE</scope>
    <source>
        <strain evidence="2">AP13</strain>
    </source>
</reference>
<dbReference type="AlphaFoldDB" id="A0A8T0TQM9"/>
<protein>
    <submittedName>
        <fullName evidence="2">Uncharacterized protein</fullName>
    </submittedName>
</protein>
<dbReference type="PANTHER" id="PTHR46224">
    <property type="entry name" value="ANKYRIN REPEAT FAMILY PROTEIN"/>
    <property type="match status" value="1"/>
</dbReference>
<name>A0A8T0TQM9_PANVG</name>
<keyword evidence="1" id="KW-0802">TPR repeat</keyword>
<dbReference type="PROSITE" id="PS50005">
    <property type="entry name" value="TPR"/>
    <property type="match status" value="1"/>
</dbReference>
<gene>
    <name evidence="2" type="ORF">PVAP13_4KG252300</name>
</gene>
<dbReference type="Proteomes" id="UP000823388">
    <property type="component" value="Chromosome 4K"/>
</dbReference>
<evidence type="ECO:0000313" key="3">
    <source>
        <dbReference type="Proteomes" id="UP000823388"/>
    </source>
</evidence>
<dbReference type="EMBL" id="CM029043">
    <property type="protein sequence ID" value="KAG2612028.1"/>
    <property type="molecule type" value="Genomic_DNA"/>
</dbReference>
<dbReference type="SMART" id="SM00028">
    <property type="entry name" value="TPR"/>
    <property type="match status" value="3"/>
</dbReference>
<dbReference type="SUPFAM" id="SSF48452">
    <property type="entry name" value="TPR-like"/>
    <property type="match status" value="1"/>
</dbReference>
<dbReference type="InterPro" id="IPR051616">
    <property type="entry name" value="Cul2-RING_E3_ligase_SR"/>
</dbReference>
<organism evidence="2 3">
    <name type="scientific">Panicum virgatum</name>
    <name type="common">Blackwell switchgrass</name>
    <dbReference type="NCBI Taxonomy" id="38727"/>
    <lineage>
        <taxon>Eukaryota</taxon>
        <taxon>Viridiplantae</taxon>
        <taxon>Streptophyta</taxon>
        <taxon>Embryophyta</taxon>
        <taxon>Tracheophyta</taxon>
        <taxon>Spermatophyta</taxon>
        <taxon>Magnoliopsida</taxon>
        <taxon>Liliopsida</taxon>
        <taxon>Poales</taxon>
        <taxon>Poaceae</taxon>
        <taxon>PACMAD clade</taxon>
        <taxon>Panicoideae</taxon>
        <taxon>Panicodae</taxon>
        <taxon>Paniceae</taxon>
        <taxon>Panicinae</taxon>
        <taxon>Panicum</taxon>
        <taxon>Panicum sect. Hiantes</taxon>
    </lineage>
</organism>
<evidence type="ECO:0000256" key="1">
    <source>
        <dbReference type="PROSITE-ProRule" id="PRU00339"/>
    </source>
</evidence>
<proteinExistence type="predicted"/>
<sequence>MLAAGHEHRELVEILFPWTKPIPLFPDWSVDGIIRAMKYLSFEPQESVEEQIAVAKSEGKEAFTKGGYVDAAYCYMLAMTKNPHDATLFANRSLCWLRLREGERALSDAQRCKTLRPRWAKAWYREGMALGFIKEHKGAVDAFVEALKLDPTNHDIKKALREAMASMKSAAFPGEQNHELLQRVRSD</sequence>
<keyword evidence="3" id="KW-1185">Reference proteome</keyword>
<accession>A0A8T0TQM9</accession>
<dbReference type="InterPro" id="IPR011990">
    <property type="entry name" value="TPR-like_helical_dom_sf"/>
</dbReference>
<feature type="repeat" description="TPR" evidence="1">
    <location>
        <begin position="120"/>
        <end position="153"/>
    </location>
</feature>
<dbReference type="InterPro" id="IPR019734">
    <property type="entry name" value="TPR_rpt"/>
</dbReference>
<dbReference type="Gene3D" id="1.25.40.10">
    <property type="entry name" value="Tetratricopeptide repeat domain"/>
    <property type="match status" value="1"/>
</dbReference>